<feature type="domain" description="EthD" evidence="1">
    <location>
        <begin position="130"/>
        <end position="212"/>
    </location>
</feature>
<dbReference type="Gene3D" id="3.30.70.100">
    <property type="match status" value="2"/>
</dbReference>
<dbReference type="SUPFAM" id="SSF54909">
    <property type="entry name" value="Dimeric alpha+beta barrel"/>
    <property type="match status" value="2"/>
</dbReference>
<dbReference type="RefSeq" id="WP_106167787.1">
    <property type="nucleotide sequence ID" value="NZ_JAVKZF010000003.1"/>
</dbReference>
<feature type="domain" description="EthD" evidence="1">
    <location>
        <begin position="11"/>
        <end position="94"/>
    </location>
</feature>
<dbReference type="AlphaFoldDB" id="A0AB37U959"/>
<dbReference type="NCBIfam" id="TIGR02118">
    <property type="entry name" value="EthD family reductase"/>
    <property type="match status" value="1"/>
</dbReference>
<evidence type="ECO:0000313" key="3">
    <source>
        <dbReference type="Proteomes" id="UP000282574"/>
    </source>
</evidence>
<dbReference type="EMBL" id="RSCK01000131">
    <property type="protein sequence ID" value="RUT01151.1"/>
    <property type="molecule type" value="Genomic_DNA"/>
</dbReference>
<name>A0AB37U959_9CYAN</name>
<evidence type="ECO:0000313" key="2">
    <source>
        <dbReference type="EMBL" id="RUT01151.1"/>
    </source>
</evidence>
<proteinExistence type="predicted"/>
<dbReference type="Pfam" id="PF07110">
    <property type="entry name" value="EthD"/>
    <property type="match status" value="2"/>
</dbReference>
<reference evidence="2 3" key="1">
    <citation type="journal article" date="2019" name="Genome Biol. Evol.">
        <title>Day and night: Metabolic profiles and evolutionary relationships of six axenic non-marine cyanobacteria.</title>
        <authorList>
            <person name="Will S.E."/>
            <person name="Henke P."/>
            <person name="Boedeker C."/>
            <person name="Huang S."/>
            <person name="Brinkmann H."/>
            <person name="Rohde M."/>
            <person name="Jarek M."/>
            <person name="Friedl T."/>
            <person name="Seufert S."/>
            <person name="Schumacher M."/>
            <person name="Overmann J."/>
            <person name="Neumann-Schaal M."/>
            <person name="Petersen J."/>
        </authorList>
    </citation>
    <scope>NUCLEOTIDE SEQUENCE [LARGE SCALE GENOMIC DNA]</scope>
    <source>
        <strain evidence="2 3">SAG 39.79</strain>
    </source>
</reference>
<protein>
    <recommendedName>
        <fullName evidence="1">EthD domain-containing protein</fullName>
    </recommendedName>
</protein>
<organism evidence="2 3">
    <name type="scientific">Chroococcidiopsis cubana SAG 39.79</name>
    <dbReference type="NCBI Taxonomy" id="388085"/>
    <lineage>
        <taxon>Bacteria</taxon>
        <taxon>Bacillati</taxon>
        <taxon>Cyanobacteriota</taxon>
        <taxon>Cyanophyceae</taxon>
        <taxon>Chroococcidiopsidales</taxon>
        <taxon>Chroococcidiopsidaceae</taxon>
        <taxon>Chroococcidiopsis</taxon>
    </lineage>
</organism>
<sequence length="231" mass="26887">MIHQLIFAHPKPGITEKEFQDYWVNFHAVYYASKISQIKRYLVDTRIPFGQEPEDPLFSGVAEIWLENEEEQLASLQSKEFLAGARLDEPNWAAFWRTMVLDTTAHVLMEGEPLKKDSTLVKIFALVKRKAGMPLEEFRQYSLEVHAPKDLKLPGLRRYLQCHVRDSFYAIGESILDCVSQLWFDDIQSLEKALNSPQGKESEWDLANFVEPKYAHTFVAKEHWIIGPEFR</sequence>
<evidence type="ECO:0000259" key="1">
    <source>
        <dbReference type="Pfam" id="PF07110"/>
    </source>
</evidence>
<accession>A0AB37U959</accession>
<gene>
    <name evidence="2" type="ORF">DSM107010_66180</name>
</gene>
<comment type="caution">
    <text evidence="2">The sequence shown here is derived from an EMBL/GenBank/DDBJ whole genome shotgun (WGS) entry which is preliminary data.</text>
</comment>
<dbReference type="Proteomes" id="UP000282574">
    <property type="component" value="Unassembled WGS sequence"/>
</dbReference>
<dbReference type="InterPro" id="IPR011008">
    <property type="entry name" value="Dimeric_a/b-barrel"/>
</dbReference>
<dbReference type="InterPro" id="IPR009799">
    <property type="entry name" value="EthD_dom"/>
</dbReference>
<dbReference type="GO" id="GO:0016491">
    <property type="term" value="F:oxidoreductase activity"/>
    <property type="evidence" value="ECO:0007669"/>
    <property type="project" value="InterPro"/>
</dbReference>
<keyword evidence="3" id="KW-1185">Reference proteome</keyword>